<gene>
    <name evidence="2" type="ORF">E3N88_23806</name>
</gene>
<comment type="caution">
    <text evidence="2">The sequence shown here is derived from an EMBL/GenBank/DDBJ whole genome shotgun (WGS) entry which is preliminary data.</text>
</comment>
<evidence type="ECO:0000256" key="1">
    <source>
        <dbReference type="SAM" id="Coils"/>
    </source>
</evidence>
<dbReference type="Proteomes" id="UP000326396">
    <property type="component" value="Linkage Group LG2"/>
</dbReference>
<keyword evidence="1" id="KW-0175">Coiled coil</keyword>
<dbReference type="EMBL" id="SZYD01000012">
    <property type="protein sequence ID" value="KAD4586205.1"/>
    <property type="molecule type" value="Genomic_DNA"/>
</dbReference>
<evidence type="ECO:0000313" key="2">
    <source>
        <dbReference type="EMBL" id="KAD4586205.1"/>
    </source>
</evidence>
<dbReference type="OrthoDB" id="681201at2759"/>
<keyword evidence="3" id="KW-1185">Reference proteome</keyword>
<name>A0A5N6NGU9_9ASTR</name>
<dbReference type="PANTHER" id="PTHR47510">
    <property type="entry name" value="REVERSE TRANSCRIPTASE DOMAIN-CONTAINING PROTEIN"/>
    <property type="match status" value="1"/>
</dbReference>
<proteinExistence type="predicted"/>
<dbReference type="PANTHER" id="PTHR47510:SF3">
    <property type="entry name" value="ENDO_EXONUCLEASE_PHOSPHATASE DOMAIN-CONTAINING PROTEIN"/>
    <property type="match status" value="1"/>
</dbReference>
<sequence>MGQYKRDKLQMFRDKVIAGRDNAQYEDANAMWEAMADNVKRIARETLGMTSRSLGSHRESCWWNDEVQHKVRAKQERFRELVRCTEDAQKESLRTKYKDAKREARKAVSEAKNKAYREMYKRLETKEEEHDMFKIAKSRERRRQDIGVLKFIKSVDGRVMVKENDIRKMWQTYFSDVFNNSHDTEGIDNSTIRGEAKNNFYCRRVTWMRCRDLLRGWEGRKQ</sequence>
<reference evidence="2 3" key="1">
    <citation type="submission" date="2019-05" db="EMBL/GenBank/DDBJ databases">
        <title>Mikania micrantha, genome provides insights into the molecular mechanism of rapid growth.</title>
        <authorList>
            <person name="Liu B."/>
        </authorList>
    </citation>
    <scope>NUCLEOTIDE SEQUENCE [LARGE SCALE GENOMIC DNA]</scope>
    <source>
        <strain evidence="2">NLD-2019</strain>
        <tissue evidence="2">Leaf</tissue>
    </source>
</reference>
<accession>A0A5N6NGU9</accession>
<dbReference type="AlphaFoldDB" id="A0A5N6NGU9"/>
<protein>
    <submittedName>
        <fullName evidence="2">Uncharacterized protein</fullName>
    </submittedName>
</protein>
<feature type="coiled-coil region" evidence="1">
    <location>
        <begin position="90"/>
        <end position="126"/>
    </location>
</feature>
<organism evidence="2 3">
    <name type="scientific">Mikania micrantha</name>
    <name type="common">bitter vine</name>
    <dbReference type="NCBI Taxonomy" id="192012"/>
    <lineage>
        <taxon>Eukaryota</taxon>
        <taxon>Viridiplantae</taxon>
        <taxon>Streptophyta</taxon>
        <taxon>Embryophyta</taxon>
        <taxon>Tracheophyta</taxon>
        <taxon>Spermatophyta</taxon>
        <taxon>Magnoliopsida</taxon>
        <taxon>eudicotyledons</taxon>
        <taxon>Gunneridae</taxon>
        <taxon>Pentapetalae</taxon>
        <taxon>asterids</taxon>
        <taxon>campanulids</taxon>
        <taxon>Asterales</taxon>
        <taxon>Asteraceae</taxon>
        <taxon>Asteroideae</taxon>
        <taxon>Heliantheae alliance</taxon>
        <taxon>Eupatorieae</taxon>
        <taxon>Mikania</taxon>
    </lineage>
</organism>
<evidence type="ECO:0000313" key="3">
    <source>
        <dbReference type="Proteomes" id="UP000326396"/>
    </source>
</evidence>